<dbReference type="AlphaFoldDB" id="A0A367R7C9"/>
<reference evidence="1 2" key="1">
    <citation type="submission" date="2016-04" db="EMBL/GenBank/DDBJ databases">
        <authorList>
            <person name="Evans L.H."/>
            <person name="Alamgir A."/>
            <person name="Owens N."/>
            <person name="Weber N.D."/>
            <person name="Virtaneva K."/>
            <person name="Barbian K."/>
            <person name="Babar A."/>
            <person name="Rosenke K."/>
        </authorList>
    </citation>
    <scope>NUCLEOTIDE SEQUENCE [LARGE SCALE GENOMIC DNA]</scope>
    <source>
        <strain evidence="1">NIES-2108</strain>
    </source>
</reference>
<evidence type="ECO:0008006" key="3">
    <source>
        <dbReference type="Google" id="ProtNLM"/>
    </source>
</evidence>
<dbReference type="Proteomes" id="UP000252085">
    <property type="component" value="Unassembled WGS sequence"/>
</dbReference>
<protein>
    <recommendedName>
        <fullName evidence="3">Cytotoxic translational repressor of toxin-antitoxin stability system</fullName>
    </recommendedName>
</protein>
<comment type="caution">
    <text evidence="1">The sequence shown here is derived from an EMBL/GenBank/DDBJ whole genome shotgun (WGS) entry which is preliminary data.</text>
</comment>
<name>A0A367R7C9_NOSPU</name>
<organism evidence="1 2">
    <name type="scientific">Nostoc punctiforme NIES-2108</name>
    <dbReference type="NCBI Taxonomy" id="1356359"/>
    <lineage>
        <taxon>Bacteria</taxon>
        <taxon>Bacillati</taxon>
        <taxon>Cyanobacteriota</taxon>
        <taxon>Cyanophyceae</taxon>
        <taxon>Nostocales</taxon>
        <taxon>Nostocaceae</taxon>
        <taxon>Nostoc</taxon>
    </lineage>
</organism>
<sequence>MHIQAVKFRLIFAAKAQKKLDSLSPKDRKQYDKAFECFANNGATYPSLRTHRYRCKDGELWSSSASMAKRFYWRYMEDMSIIITHLDSH</sequence>
<proteinExistence type="predicted"/>
<evidence type="ECO:0000313" key="2">
    <source>
        <dbReference type="Proteomes" id="UP000252085"/>
    </source>
</evidence>
<gene>
    <name evidence="1" type="ORF">A6769_30010</name>
</gene>
<evidence type="ECO:0000313" key="1">
    <source>
        <dbReference type="EMBL" id="RCJ31811.1"/>
    </source>
</evidence>
<dbReference type="EMBL" id="LXQE01000172">
    <property type="protein sequence ID" value="RCJ31811.1"/>
    <property type="molecule type" value="Genomic_DNA"/>
</dbReference>
<accession>A0A367R7C9</accession>